<evidence type="ECO:0000256" key="7">
    <source>
        <dbReference type="ARBA" id="ARBA00023237"/>
    </source>
</evidence>
<dbReference type="GO" id="GO:0015483">
    <property type="term" value="F:long-chain fatty acid transporting porin activity"/>
    <property type="evidence" value="ECO:0007669"/>
    <property type="project" value="TreeGrafter"/>
</dbReference>
<protein>
    <submittedName>
        <fullName evidence="9">Putative fatty acid transport system, membrane protein</fullName>
    </submittedName>
</protein>
<keyword evidence="6" id="KW-0472">Membrane</keyword>
<reference evidence="9 10" key="1">
    <citation type="journal article" date="2012" name="BMC Genomics">
        <title>Comparative genomics of the classical Bordetella subspecies: the evolution and exchange of virulence-associated diversity amongst closely related pathogens.</title>
        <authorList>
            <person name="Park J."/>
            <person name="Zhang Y."/>
            <person name="Buboltz A.M."/>
            <person name="Zhang X."/>
            <person name="Schuster S.C."/>
            <person name="Ahuja U."/>
            <person name="Liu M."/>
            <person name="Miller J.F."/>
            <person name="Sebaihia M."/>
            <person name="Bentley S.D."/>
            <person name="Parkhill J."/>
            <person name="Harvill E.T."/>
        </authorList>
    </citation>
    <scope>NUCLEOTIDE SEQUENCE [LARGE SCALE GENOMIC DNA]</scope>
    <source>
        <strain evidence="9 10">253</strain>
    </source>
</reference>
<dbReference type="AlphaFoldDB" id="A0A0C6P1P6"/>
<comment type="similarity">
    <text evidence="2">Belongs to the OmpP1/FadL family.</text>
</comment>
<feature type="chain" id="PRO_5002197473" evidence="8">
    <location>
        <begin position="26"/>
        <end position="434"/>
    </location>
</feature>
<evidence type="ECO:0000256" key="6">
    <source>
        <dbReference type="ARBA" id="ARBA00023136"/>
    </source>
</evidence>
<organism evidence="9 10">
    <name type="scientific">Bordetella bronchiseptica 253</name>
    <dbReference type="NCBI Taxonomy" id="568707"/>
    <lineage>
        <taxon>Bacteria</taxon>
        <taxon>Pseudomonadati</taxon>
        <taxon>Pseudomonadota</taxon>
        <taxon>Betaproteobacteria</taxon>
        <taxon>Burkholderiales</taxon>
        <taxon>Alcaligenaceae</taxon>
        <taxon>Bordetella</taxon>
    </lineage>
</organism>
<evidence type="ECO:0000256" key="3">
    <source>
        <dbReference type="ARBA" id="ARBA00022452"/>
    </source>
</evidence>
<name>A0A0C6P1P6_BORBO</name>
<dbReference type="Proteomes" id="UP000007564">
    <property type="component" value="Chromosome"/>
</dbReference>
<comment type="subcellular location">
    <subcellularLocation>
        <location evidence="1">Cell outer membrane</location>
        <topology evidence="1">Multi-pass membrane protein</topology>
    </subcellularLocation>
</comment>
<keyword evidence="5 8" id="KW-0732">Signal</keyword>
<dbReference type="PANTHER" id="PTHR35093">
    <property type="entry name" value="OUTER MEMBRANE PROTEIN NMB0088-RELATED"/>
    <property type="match status" value="1"/>
</dbReference>
<evidence type="ECO:0000256" key="2">
    <source>
        <dbReference type="ARBA" id="ARBA00008163"/>
    </source>
</evidence>
<evidence type="ECO:0000313" key="10">
    <source>
        <dbReference type="Proteomes" id="UP000007564"/>
    </source>
</evidence>
<dbReference type="RefSeq" id="WP_003810111.1">
    <property type="nucleotide sequence ID" value="NC_019382.1"/>
</dbReference>
<dbReference type="InterPro" id="IPR005017">
    <property type="entry name" value="OMPP1/FadL/TodX"/>
</dbReference>
<evidence type="ECO:0000256" key="5">
    <source>
        <dbReference type="ARBA" id="ARBA00022729"/>
    </source>
</evidence>
<dbReference type="SUPFAM" id="SSF56935">
    <property type="entry name" value="Porins"/>
    <property type="match status" value="1"/>
</dbReference>
<dbReference type="KEGG" id="bbh:BN112_1722"/>
<keyword evidence="7" id="KW-0998">Cell outer membrane</keyword>
<dbReference type="Pfam" id="PF03349">
    <property type="entry name" value="Toluene_X"/>
    <property type="match status" value="1"/>
</dbReference>
<evidence type="ECO:0000256" key="4">
    <source>
        <dbReference type="ARBA" id="ARBA00022692"/>
    </source>
</evidence>
<evidence type="ECO:0000256" key="8">
    <source>
        <dbReference type="SAM" id="SignalP"/>
    </source>
</evidence>
<dbReference type="PANTHER" id="PTHR35093:SF3">
    <property type="entry name" value="LONG-CHAIN FATTY ACID TRANSPORT PROTEIN"/>
    <property type="match status" value="1"/>
</dbReference>
<dbReference type="EMBL" id="HE965806">
    <property type="protein sequence ID" value="CCJ53639.1"/>
    <property type="molecule type" value="Genomic_DNA"/>
</dbReference>
<dbReference type="GO" id="GO:0009279">
    <property type="term" value="C:cell outer membrane"/>
    <property type="evidence" value="ECO:0007669"/>
    <property type="project" value="UniProtKB-SubCell"/>
</dbReference>
<dbReference type="OrthoDB" id="19849at2"/>
<feature type="signal peptide" evidence="8">
    <location>
        <begin position="1"/>
        <end position="25"/>
    </location>
</feature>
<evidence type="ECO:0000256" key="1">
    <source>
        <dbReference type="ARBA" id="ARBA00004571"/>
    </source>
</evidence>
<keyword evidence="3" id="KW-1134">Transmembrane beta strand</keyword>
<proteinExistence type="inferred from homology"/>
<keyword evidence="4" id="KW-0812">Transmembrane</keyword>
<accession>A0A0C6P1P6</accession>
<evidence type="ECO:0000313" key="9">
    <source>
        <dbReference type="EMBL" id="CCJ53639.1"/>
    </source>
</evidence>
<sequence>MNGRSVTLKTLVAALAGLAAGAAHSAGFQLLEQNASGLGNAYAGSAANPENASIIYFNPAGMTYLPGVNVSGGVNAIWPSFKFSDNGDSRDPTLLGGGRPAGGNGGDAGSLGVVPNAYVSWQVADQWWLGLGMGAPFGLMTKYDSGWAGQYHSNKFDIKTININPSIAYKVNDRFSMGFGINWQRIDATYKKKTVVQPVPGLPMFTNGDATLDMDGDAWGWNVGFMLQPTDATRVGLSYRSRIKHTASGNTDVDNIALPGGRSASASYDAKASVDLPDSLILSVSHQLNDRWELLGDISWTGWSSIPELKIKNKNGPTDELPLKFRDSWRVALGANYQFAAQWKWKFGVAFDQSPVHDEADRPTSLPDTDRWWFSTGVQYAPTDNVTVDLGYTYLYLRDTDIDTTSGNPLTKGRVAGTYNSKGNIVGLQVSARF</sequence>
<gene>
    <name evidence="9" type="ORF">BN112_1722</name>
</gene>
<dbReference type="HOGENOM" id="CLU_035981_0_0_4"/>
<dbReference type="Gene3D" id="2.40.160.60">
    <property type="entry name" value="Outer membrane protein transport protein (OMPP1/FadL/TodX)"/>
    <property type="match status" value="1"/>
</dbReference>